<accession>A0A0F9DZF3</accession>
<protein>
    <submittedName>
        <fullName evidence="1">Uncharacterized protein</fullName>
    </submittedName>
</protein>
<dbReference type="EMBL" id="LAZR01037113">
    <property type="protein sequence ID" value="KKL23066.1"/>
    <property type="molecule type" value="Genomic_DNA"/>
</dbReference>
<organism evidence="1">
    <name type="scientific">marine sediment metagenome</name>
    <dbReference type="NCBI Taxonomy" id="412755"/>
    <lineage>
        <taxon>unclassified sequences</taxon>
        <taxon>metagenomes</taxon>
        <taxon>ecological metagenomes</taxon>
    </lineage>
</organism>
<feature type="non-terminal residue" evidence="1">
    <location>
        <position position="111"/>
    </location>
</feature>
<reference evidence="1" key="1">
    <citation type="journal article" date="2015" name="Nature">
        <title>Complex archaea that bridge the gap between prokaryotes and eukaryotes.</title>
        <authorList>
            <person name="Spang A."/>
            <person name="Saw J.H."/>
            <person name="Jorgensen S.L."/>
            <person name="Zaremba-Niedzwiedzka K."/>
            <person name="Martijn J."/>
            <person name="Lind A.E."/>
            <person name="van Eijk R."/>
            <person name="Schleper C."/>
            <person name="Guy L."/>
            <person name="Ettema T.J."/>
        </authorList>
    </citation>
    <scope>NUCLEOTIDE SEQUENCE</scope>
</reference>
<comment type="caution">
    <text evidence="1">The sequence shown here is derived from an EMBL/GenBank/DDBJ whole genome shotgun (WGS) entry which is preliminary data.</text>
</comment>
<sequence length="111" mass="12897">MSKYGPNDSYPEEILCESCNEKVFIQWSGNTLKEYITENKAWQKGTNGATFHKCSNWKGKTKPVKEKREWIEEKIKEGNNEVSLVPYPKQLLCPIAVPCWEPCKKEYCGVY</sequence>
<gene>
    <name evidence="1" type="ORF">LCGC14_2429160</name>
</gene>
<name>A0A0F9DZF3_9ZZZZ</name>
<dbReference type="AlphaFoldDB" id="A0A0F9DZF3"/>
<proteinExistence type="predicted"/>
<evidence type="ECO:0000313" key="1">
    <source>
        <dbReference type="EMBL" id="KKL23066.1"/>
    </source>
</evidence>